<proteinExistence type="predicted"/>
<organism evidence="2 3">
    <name type="scientific">Comamonas testosteroni</name>
    <name type="common">Pseudomonas testosteroni</name>
    <dbReference type="NCBI Taxonomy" id="285"/>
    <lineage>
        <taxon>Bacteria</taxon>
        <taxon>Pseudomonadati</taxon>
        <taxon>Pseudomonadota</taxon>
        <taxon>Betaproteobacteria</taxon>
        <taxon>Burkholderiales</taxon>
        <taxon>Comamonadaceae</taxon>
        <taxon>Comamonas</taxon>
    </lineage>
</organism>
<name>A0A096FLV9_COMTE</name>
<dbReference type="EMBL" id="AWOR01000037">
    <property type="protein sequence ID" value="KGH30894.1"/>
    <property type="molecule type" value="Genomic_DNA"/>
</dbReference>
<evidence type="ECO:0000256" key="1">
    <source>
        <dbReference type="SAM" id="MobiDB-lite"/>
    </source>
</evidence>
<feature type="region of interest" description="Disordered" evidence="1">
    <location>
        <begin position="437"/>
        <end position="463"/>
    </location>
</feature>
<protein>
    <recommendedName>
        <fullName evidence="4">DUF3150 domain-containing protein</fullName>
    </recommendedName>
</protein>
<feature type="compositionally biased region" description="Polar residues" evidence="1">
    <location>
        <begin position="442"/>
        <end position="451"/>
    </location>
</feature>
<gene>
    <name evidence="2" type="ORF">P353_08510</name>
</gene>
<evidence type="ECO:0000313" key="2">
    <source>
        <dbReference type="EMBL" id="KGH30894.1"/>
    </source>
</evidence>
<dbReference type="InterPro" id="IPR021496">
    <property type="entry name" value="DUF3150"/>
</dbReference>
<accession>A0A096FLV9</accession>
<evidence type="ECO:0000313" key="3">
    <source>
        <dbReference type="Proteomes" id="UP000029553"/>
    </source>
</evidence>
<evidence type="ECO:0008006" key="4">
    <source>
        <dbReference type="Google" id="ProtNLM"/>
    </source>
</evidence>
<dbReference type="Proteomes" id="UP000029553">
    <property type="component" value="Unassembled WGS sequence"/>
</dbReference>
<dbReference type="Pfam" id="PF11348">
    <property type="entry name" value="DUF3150"/>
    <property type="match status" value="1"/>
</dbReference>
<reference evidence="2 3" key="1">
    <citation type="submission" date="2013-09" db="EMBL/GenBank/DDBJ databases">
        <title>High correlation between genotypes and phenotypes of environmental bacteria Comamonas testosteroni strains.</title>
        <authorList>
            <person name="Liu L."/>
            <person name="Zhu W."/>
            <person name="Xia X."/>
            <person name="Xu B."/>
            <person name="Luo M."/>
            <person name="Wang G."/>
        </authorList>
    </citation>
    <scope>NUCLEOTIDE SEQUENCE [LARGE SCALE GENOMIC DNA]</scope>
    <source>
        <strain evidence="2 3">JL40</strain>
    </source>
</reference>
<dbReference type="AlphaFoldDB" id="A0A096FLV9"/>
<comment type="caution">
    <text evidence="2">The sequence shown here is derived from an EMBL/GenBank/DDBJ whole genome shotgun (WGS) entry which is preliminary data.</text>
</comment>
<sequence length="463" mass="50384">MVHLFSESTMTQTNSTKINHLTQLCVVHADFDIWSGQVRLTADDLKLGAGGEIPPEKIAQLGTKKICDPAQLKGFHRVKAETRRTLLRIGMKFMDGVAIPLTKMDEVCKKMGEVQTEFDALRTTFIANYNAAIDSWCKENPQYETAIRSGALPQSVVEKRLGFDFQIFKIAPTDDAELSTRLEEKVHGLGDDLINELIEEADKFYEDRLLGRDKCGIGTKQTLQNLRDKLDGLSFLNSKIKPLVDLLNETLNGYKTYAVGRDVTGPFFHQLTATMLILSSKARIEQYLNGAISVKAEAATLEASASQNRSYASDSSTAEMQPQSAEGDLFTSVDSALAPAQASSNPADAFIADLDRFFGTNARTETSIQPQAAEVVHRVDVEVLEAPAGTSSEAIEPAQGSVVIDVEATFVPTDSVAQAQTEGQQAVVVGVEEEQAEVEAGNSNNDASFQLATIGDDDEDGFF</sequence>